<keyword evidence="4" id="KW-0808">Transferase</keyword>
<keyword evidence="6" id="KW-0175">Coiled coil</keyword>
<evidence type="ECO:0000256" key="6">
    <source>
        <dbReference type="SAM" id="Coils"/>
    </source>
</evidence>
<dbReference type="PROSITE" id="PS50109">
    <property type="entry name" value="HIS_KIN"/>
    <property type="match status" value="1"/>
</dbReference>
<keyword evidence="5" id="KW-0418">Kinase</keyword>
<evidence type="ECO:0000256" key="4">
    <source>
        <dbReference type="ARBA" id="ARBA00022679"/>
    </source>
</evidence>
<gene>
    <name evidence="9" type="ORF">CCR87_07070</name>
</gene>
<evidence type="ECO:0000259" key="7">
    <source>
        <dbReference type="PROSITE" id="PS50109"/>
    </source>
</evidence>
<dbReference type="InterPro" id="IPR000014">
    <property type="entry name" value="PAS"/>
</dbReference>
<dbReference type="Gene3D" id="3.30.565.10">
    <property type="entry name" value="Histidine kinase-like ATPase, C-terminal domain"/>
    <property type="match status" value="1"/>
</dbReference>
<protein>
    <recommendedName>
        <fullName evidence="2">histidine kinase</fullName>
        <ecNumber evidence="2">2.7.13.3</ecNumber>
    </recommendedName>
</protein>
<dbReference type="GO" id="GO:0000155">
    <property type="term" value="F:phosphorelay sensor kinase activity"/>
    <property type="evidence" value="ECO:0007669"/>
    <property type="project" value="InterPro"/>
</dbReference>
<dbReference type="Pfam" id="PF08447">
    <property type="entry name" value="PAS_3"/>
    <property type="match status" value="2"/>
</dbReference>
<dbReference type="PRINTS" id="PR00344">
    <property type="entry name" value="BCTRLSENSOR"/>
</dbReference>
<feature type="domain" description="PAC" evidence="8">
    <location>
        <begin position="347"/>
        <end position="400"/>
    </location>
</feature>
<sequence length="668" mass="71745">MLGPEGTAAPGGDGGDLEALLGTLPIPIAVHETGDGAAVRFVNTTFTRVFGYSLADLPTLDAWARRTFPDPAQRDAVMARWTAEVAARKATGRIAPPGEFRILDKAGRPRDVLVGFALQGDLVIVTFQDLTDTRAAEAALEAERRANERTAHALTENMPAGAYTMVLRPGAALAEFAFVSRQFLRMLDLTRAEATGAPMAVFSRVHPDDRARWVRAHTEAFARCAPFSDETRIVANGETRWVRAEAVPRVRDDGSVIWEGVLVDIDPLKRAERELTSVLEAARAYSWRRDLIRRQSGFDARWGVLAGHPPDMRSMPSDAWPRTVHPADLPQVQAALDALERGAVENHVLTYRRRVRDGEWIWLRVHAGISDRDADGRPVALSGVSFDITDEMTARAHAEAERARLREELQRAQQRDIVAQIAGGVAHDLKNLIAVVAGTAEMLALRADDLPWLHKGLARIRRSVGMADDLIAGLGGLVRPDLPRGTHDLGQMLRNAVDLLGQQRIGRHGVRVTLGAPLPQVWANPTELAQVIVNLAINACDSGPPGRPATVTIAAQPVGTAPPTRPPDAGEPPPEGQPMALFTISDTGTGLTEAVRARMFRPNFTTKGQHGTGMGLLIVSTILKGNGAAIWADSTPGAGTTMTVAWPAVAPARARAGQGGCGVAVLPG</sequence>
<dbReference type="InterPro" id="IPR003661">
    <property type="entry name" value="HisK_dim/P_dom"/>
</dbReference>
<dbReference type="PANTHER" id="PTHR43304">
    <property type="entry name" value="PHYTOCHROME-LIKE PROTEIN CPH1"/>
    <property type="match status" value="1"/>
</dbReference>
<dbReference type="Gene3D" id="3.30.450.20">
    <property type="entry name" value="PAS domain"/>
    <property type="match status" value="3"/>
</dbReference>
<dbReference type="AlphaFoldDB" id="A0A934TKH0"/>
<proteinExistence type="predicted"/>
<dbReference type="InterPro" id="IPR004358">
    <property type="entry name" value="Sig_transdc_His_kin-like_C"/>
</dbReference>
<dbReference type="PANTHER" id="PTHR43304:SF1">
    <property type="entry name" value="PAC DOMAIN-CONTAINING PROTEIN"/>
    <property type="match status" value="1"/>
</dbReference>
<keyword evidence="10" id="KW-1185">Reference proteome</keyword>
<dbReference type="EC" id="2.7.13.3" evidence="2"/>
<comment type="catalytic activity">
    <reaction evidence="1">
        <text>ATP + protein L-histidine = ADP + protein N-phospho-L-histidine.</text>
        <dbReference type="EC" id="2.7.13.3"/>
    </reaction>
</comment>
<feature type="domain" description="Histidine kinase" evidence="7">
    <location>
        <begin position="424"/>
        <end position="650"/>
    </location>
</feature>
<dbReference type="InterPro" id="IPR013655">
    <property type="entry name" value="PAS_fold_3"/>
</dbReference>
<dbReference type="SMART" id="SM00086">
    <property type="entry name" value="PAC"/>
    <property type="match status" value="3"/>
</dbReference>
<evidence type="ECO:0000313" key="9">
    <source>
        <dbReference type="EMBL" id="MBK5927101.1"/>
    </source>
</evidence>
<dbReference type="SUPFAM" id="SSF47384">
    <property type="entry name" value="Homodimeric domain of signal transducing histidine kinase"/>
    <property type="match status" value="1"/>
</dbReference>
<evidence type="ECO:0000256" key="2">
    <source>
        <dbReference type="ARBA" id="ARBA00012438"/>
    </source>
</evidence>
<dbReference type="SUPFAM" id="SSF55785">
    <property type="entry name" value="PYP-like sensor domain (PAS domain)"/>
    <property type="match status" value="3"/>
</dbReference>
<keyword evidence="3" id="KW-0597">Phosphoprotein</keyword>
<dbReference type="Proteomes" id="UP000706333">
    <property type="component" value="Unassembled WGS sequence"/>
</dbReference>
<dbReference type="CDD" id="cd00130">
    <property type="entry name" value="PAS"/>
    <property type="match status" value="2"/>
</dbReference>
<dbReference type="SUPFAM" id="SSF55874">
    <property type="entry name" value="ATPase domain of HSP90 chaperone/DNA topoisomerase II/histidine kinase"/>
    <property type="match status" value="1"/>
</dbReference>
<dbReference type="Gene3D" id="1.10.287.130">
    <property type="match status" value="1"/>
</dbReference>
<dbReference type="InterPro" id="IPR005467">
    <property type="entry name" value="His_kinase_dom"/>
</dbReference>
<dbReference type="Pfam" id="PF13188">
    <property type="entry name" value="PAS_8"/>
    <property type="match status" value="1"/>
</dbReference>
<feature type="non-terminal residue" evidence="9">
    <location>
        <position position="668"/>
    </location>
</feature>
<evidence type="ECO:0000259" key="8">
    <source>
        <dbReference type="PROSITE" id="PS50113"/>
    </source>
</evidence>
<name>A0A934TKH0_9RHOB</name>
<feature type="coiled-coil region" evidence="6">
    <location>
        <begin position="388"/>
        <end position="415"/>
    </location>
</feature>
<dbReference type="SMART" id="SM00091">
    <property type="entry name" value="PAS"/>
    <property type="match status" value="3"/>
</dbReference>
<reference evidence="9" key="2">
    <citation type="journal article" date="2020" name="Microorganisms">
        <title>Osmotic Adaptation and Compatible Solute Biosynthesis of Phototrophic Bacteria as Revealed from Genome Analyses.</title>
        <authorList>
            <person name="Imhoff J.F."/>
            <person name="Rahn T."/>
            <person name="Kunzel S."/>
            <person name="Keller A."/>
            <person name="Neulinger S.C."/>
        </authorList>
    </citation>
    <scope>NUCLEOTIDE SEQUENCE</scope>
    <source>
        <strain evidence="9">LMG 28126</strain>
    </source>
</reference>
<dbReference type="InterPro" id="IPR052162">
    <property type="entry name" value="Sensor_kinase/Photoreceptor"/>
</dbReference>
<dbReference type="InterPro" id="IPR035965">
    <property type="entry name" value="PAS-like_dom_sf"/>
</dbReference>
<dbReference type="PROSITE" id="PS50113">
    <property type="entry name" value="PAC"/>
    <property type="match status" value="1"/>
</dbReference>
<dbReference type="SMART" id="SM00387">
    <property type="entry name" value="HATPase_c"/>
    <property type="match status" value="1"/>
</dbReference>
<evidence type="ECO:0000256" key="1">
    <source>
        <dbReference type="ARBA" id="ARBA00000085"/>
    </source>
</evidence>
<organism evidence="9 10">
    <name type="scientific">Rhodobaculum claviforme</name>
    <dbReference type="NCBI Taxonomy" id="1549854"/>
    <lineage>
        <taxon>Bacteria</taxon>
        <taxon>Pseudomonadati</taxon>
        <taxon>Pseudomonadota</taxon>
        <taxon>Alphaproteobacteria</taxon>
        <taxon>Rhodobacterales</taxon>
        <taxon>Paracoccaceae</taxon>
        <taxon>Rhodobaculum</taxon>
    </lineage>
</organism>
<evidence type="ECO:0000313" key="10">
    <source>
        <dbReference type="Proteomes" id="UP000706333"/>
    </source>
</evidence>
<dbReference type="EMBL" id="NHSD01000205">
    <property type="protein sequence ID" value="MBK5927101.1"/>
    <property type="molecule type" value="Genomic_DNA"/>
</dbReference>
<accession>A0A934TKH0</accession>
<dbReference type="InterPro" id="IPR001610">
    <property type="entry name" value="PAC"/>
</dbReference>
<dbReference type="NCBIfam" id="TIGR00229">
    <property type="entry name" value="sensory_box"/>
    <property type="match status" value="1"/>
</dbReference>
<dbReference type="CDD" id="cd00082">
    <property type="entry name" value="HisKA"/>
    <property type="match status" value="1"/>
</dbReference>
<dbReference type="InterPro" id="IPR003594">
    <property type="entry name" value="HATPase_dom"/>
</dbReference>
<evidence type="ECO:0000256" key="3">
    <source>
        <dbReference type="ARBA" id="ARBA00022553"/>
    </source>
</evidence>
<reference evidence="9" key="1">
    <citation type="submission" date="2017-05" db="EMBL/GenBank/DDBJ databases">
        <authorList>
            <person name="Imhoff J.F."/>
            <person name="Rahn T."/>
            <person name="Kuenzel S."/>
            <person name="Neulinger S.C."/>
        </authorList>
    </citation>
    <scope>NUCLEOTIDE SEQUENCE</scope>
    <source>
        <strain evidence="9">LMG 28126</strain>
    </source>
</reference>
<comment type="caution">
    <text evidence="9">The sequence shown here is derived from an EMBL/GenBank/DDBJ whole genome shotgun (WGS) entry which is preliminary data.</text>
</comment>
<dbReference type="InterPro" id="IPR000700">
    <property type="entry name" value="PAS-assoc_C"/>
</dbReference>
<evidence type="ECO:0000256" key="5">
    <source>
        <dbReference type="ARBA" id="ARBA00022777"/>
    </source>
</evidence>
<dbReference type="InterPro" id="IPR036890">
    <property type="entry name" value="HATPase_C_sf"/>
</dbReference>
<dbReference type="Pfam" id="PF02518">
    <property type="entry name" value="HATPase_c"/>
    <property type="match status" value="1"/>
</dbReference>
<dbReference type="InterPro" id="IPR036097">
    <property type="entry name" value="HisK_dim/P_sf"/>
</dbReference>